<protein>
    <recommendedName>
        <fullName evidence="3">DUF4390 domain-containing protein</fullName>
    </recommendedName>
</protein>
<dbReference type="KEGG" id="taqu:KDW03_02445"/>
<evidence type="ECO:0008006" key="3">
    <source>
        <dbReference type="Google" id="ProtNLM"/>
    </source>
</evidence>
<evidence type="ECO:0000313" key="1">
    <source>
        <dbReference type="EMBL" id="URA10681.1"/>
    </source>
</evidence>
<dbReference type="EMBL" id="CP073355">
    <property type="protein sequence ID" value="URA10681.1"/>
    <property type="molecule type" value="Genomic_DNA"/>
</dbReference>
<evidence type="ECO:0000313" key="2">
    <source>
        <dbReference type="Proteomes" id="UP001056539"/>
    </source>
</evidence>
<dbReference type="RefSeq" id="WP_271435808.1">
    <property type="nucleotide sequence ID" value="NZ_CP073355.1"/>
</dbReference>
<gene>
    <name evidence="1" type="ORF">KDW03_02445</name>
</gene>
<proteinExistence type="predicted"/>
<name>A0AAX3BGV6_9SPIR</name>
<reference evidence="1" key="2">
    <citation type="submission" date="2022-06" db="EMBL/GenBank/DDBJ databases">
        <title>Thermospira aquatica gen. nov., sp. nov.</title>
        <authorList>
            <person name="Ben Ali Gam Z."/>
            <person name="Labat M."/>
        </authorList>
    </citation>
    <scope>NUCLEOTIDE SEQUENCE</scope>
    <source>
        <strain evidence="1">F1F22</strain>
    </source>
</reference>
<organism evidence="1 2">
    <name type="scientific">Thermospira aquatica</name>
    <dbReference type="NCBI Taxonomy" id="2828656"/>
    <lineage>
        <taxon>Bacteria</taxon>
        <taxon>Pseudomonadati</taxon>
        <taxon>Spirochaetota</taxon>
        <taxon>Spirochaetia</taxon>
        <taxon>Brevinematales</taxon>
        <taxon>Thermospiraceae</taxon>
        <taxon>Thermospira</taxon>
    </lineage>
</organism>
<accession>A0AAX3BGV6</accession>
<dbReference type="AlphaFoldDB" id="A0AAX3BGV6"/>
<reference evidence="1" key="1">
    <citation type="submission" date="2021-04" db="EMBL/GenBank/DDBJ databases">
        <authorList>
            <person name="Postec A."/>
        </authorList>
    </citation>
    <scope>NUCLEOTIDE SEQUENCE</scope>
    <source>
        <strain evidence="1">F1F22</strain>
    </source>
</reference>
<keyword evidence="2" id="KW-1185">Reference proteome</keyword>
<dbReference type="Proteomes" id="UP001056539">
    <property type="component" value="Chromosome"/>
</dbReference>
<sequence length="181" mass="20459">MSRVFLLLIVLPLVGWGITLPHSTVFPMRVGMSGELTNTKEDVLRWEVKGFSILDNEDLESDVRIEWRLSHKGSVSFSYTLSFVVTLEGEVYLDALSDGIQKRSFFPSLILLNTNQFVENDLGEGIALKKPVFVGRLKWGGKKYTDIVSATLVFGNHHWKIFFSRSLGLIGIDGKQSYFLK</sequence>